<evidence type="ECO:0000313" key="2">
    <source>
        <dbReference type="EMBL" id="KAE8379661.1"/>
    </source>
</evidence>
<dbReference type="Proteomes" id="UP000326198">
    <property type="component" value="Unassembled WGS sequence"/>
</dbReference>
<name>A0A5N7BD22_9EURO</name>
<keyword evidence="1" id="KW-1133">Transmembrane helix</keyword>
<dbReference type="AlphaFoldDB" id="A0A5N7BD22"/>
<proteinExistence type="predicted"/>
<feature type="transmembrane region" description="Helical" evidence="1">
    <location>
        <begin position="65"/>
        <end position="82"/>
    </location>
</feature>
<sequence length="88" mass="9839">MDLLVAQRQPFTGRQSSAPHFLCGLRQGLPSVSPLWNGDSRFLIFGGFSAGYSAIESSSSFGRGAILRFFLFFWLFWLGGSWNGNVEW</sequence>
<protein>
    <submittedName>
        <fullName evidence="2">Uncharacterized protein</fullName>
    </submittedName>
</protein>
<reference evidence="2 3" key="1">
    <citation type="submission" date="2019-04" db="EMBL/GenBank/DDBJ databases">
        <title>Friends and foes A comparative genomics studyof 23 Aspergillus species from section Flavi.</title>
        <authorList>
            <consortium name="DOE Joint Genome Institute"/>
            <person name="Kjaerbolling I."/>
            <person name="Vesth T."/>
            <person name="Frisvad J.C."/>
            <person name="Nybo J.L."/>
            <person name="Theobald S."/>
            <person name="Kildgaard S."/>
            <person name="Isbrandt T."/>
            <person name="Kuo A."/>
            <person name="Sato A."/>
            <person name="Lyhne E.K."/>
            <person name="Kogle M.E."/>
            <person name="Wiebenga A."/>
            <person name="Kun R.S."/>
            <person name="Lubbers R.J."/>
            <person name="Makela M.R."/>
            <person name="Barry K."/>
            <person name="Chovatia M."/>
            <person name="Clum A."/>
            <person name="Daum C."/>
            <person name="Haridas S."/>
            <person name="He G."/>
            <person name="LaButti K."/>
            <person name="Lipzen A."/>
            <person name="Mondo S."/>
            <person name="Riley R."/>
            <person name="Salamov A."/>
            <person name="Simmons B.A."/>
            <person name="Magnuson J.K."/>
            <person name="Henrissat B."/>
            <person name="Mortensen U.H."/>
            <person name="Larsen T.O."/>
            <person name="Devries R.P."/>
            <person name="Grigoriev I.V."/>
            <person name="Machida M."/>
            <person name="Baker S.E."/>
            <person name="Andersen M.R."/>
        </authorList>
    </citation>
    <scope>NUCLEOTIDE SEQUENCE [LARGE SCALE GENOMIC DNA]</scope>
    <source>
        <strain evidence="2 3">IBT 29228</strain>
    </source>
</reference>
<organism evidence="2 3">
    <name type="scientific">Aspergillus bertholletiae</name>
    <dbReference type="NCBI Taxonomy" id="1226010"/>
    <lineage>
        <taxon>Eukaryota</taxon>
        <taxon>Fungi</taxon>
        <taxon>Dikarya</taxon>
        <taxon>Ascomycota</taxon>
        <taxon>Pezizomycotina</taxon>
        <taxon>Eurotiomycetes</taxon>
        <taxon>Eurotiomycetidae</taxon>
        <taxon>Eurotiales</taxon>
        <taxon>Aspergillaceae</taxon>
        <taxon>Aspergillus</taxon>
        <taxon>Aspergillus subgen. Circumdati</taxon>
    </lineage>
</organism>
<keyword evidence="1" id="KW-0472">Membrane</keyword>
<gene>
    <name evidence="2" type="ORF">BDV26DRAFT_158867</name>
</gene>
<dbReference type="EMBL" id="ML736191">
    <property type="protein sequence ID" value="KAE8379661.1"/>
    <property type="molecule type" value="Genomic_DNA"/>
</dbReference>
<accession>A0A5N7BD22</accession>
<keyword evidence="3" id="KW-1185">Reference proteome</keyword>
<keyword evidence="1" id="KW-0812">Transmembrane</keyword>
<evidence type="ECO:0000256" key="1">
    <source>
        <dbReference type="SAM" id="Phobius"/>
    </source>
</evidence>
<evidence type="ECO:0000313" key="3">
    <source>
        <dbReference type="Proteomes" id="UP000326198"/>
    </source>
</evidence>